<sequence length="460" mass="48722">MLLVAPAPAPAPVLAPAPAKSKALSPVATPAPTQMSVPPIDSLPRPGCTHNLVVPGTITNKGKWKKPKVLKHLSKAVISDTEDEDRQPTGTIVVKRSKIVESSVAALPKSKGNMKSIKQPEAEPKIGRAQPKGKGKEKVVEIAEPMRGRGPLKANAEVYTPPCTRCTGEPCLVVVGRKGQAIKSCAKCHFQKVRCNQPVSVDSWGTSTTQAPKSHPPRSKATPASKSKAQSQTTRATSRVHPPTPILESKDAVEDTDESVTGSDDADMDPDTNAERHTDIATEMSVDPEDQIMVDQPADIASAADFPAEHWLEPTDEAPIPIPPPTPVADPLSLPSAPSSPTILEHLLTLTTQVTAMQMADENALARVNAMEQEFDARISSMCAELSSMQLDVSATVTLVNGLVGLVKKLRQERVLANPSFPPPMLSHGNESSATAFGMRYLNGVFGPSVAPMPLSVGVG</sequence>
<evidence type="ECO:0000256" key="1">
    <source>
        <dbReference type="SAM" id="MobiDB-lite"/>
    </source>
</evidence>
<feature type="compositionally biased region" description="Polar residues" evidence="1">
    <location>
        <begin position="222"/>
        <end position="237"/>
    </location>
</feature>
<feature type="compositionally biased region" description="Acidic residues" evidence="1">
    <location>
        <begin position="254"/>
        <end position="272"/>
    </location>
</feature>
<proteinExistence type="predicted"/>
<evidence type="ECO:0000313" key="3">
    <source>
        <dbReference type="Proteomes" id="UP000823399"/>
    </source>
</evidence>
<dbReference type="OrthoDB" id="2689553at2759"/>
<organism evidence="2 3">
    <name type="scientific">Suillus discolor</name>
    <dbReference type="NCBI Taxonomy" id="1912936"/>
    <lineage>
        <taxon>Eukaryota</taxon>
        <taxon>Fungi</taxon>
        <taxon>Dikarya</taxon>
        <taxon>Basidiomycota</taxon>
        <taxon>Agaricomycotina</taxon>
        <taxon>Agaricomycetes</taxon>
        <taxon>Agaricomycetidae</taxon>
        <taxon>Boletales</taxon>
        <taxon>Suillineae</taxon>
        <taxon>Suillaceae</taxon>
        <taxon>Suillus</taxon>
    </lineage>
</organism>
<keyword evidence="3" id="KW-1185">Reference proteome</keyword>
<feature type="compositionally biased region" description="Low complexity" evidence="1">
    <location>
        <begin position="16"/>
        <end position="28"/>
    </location>
</feature>
<feature type="compositionally biased region" description="Polar residues" evidence="1">
    <location>
        <begin position="200"/>
        <end position="212"/>
    </location>
</feature>
<dbReference type="EMBL" id="JABBWM010000010">
    <property type="protein sequence ID" value="KAG2114322.1"/>
    <property type="molecule type" value="Genomic_DNA"/>
</dbReference>
<protein>
    <submittedName>
        <fullName evidence="2">Uncharacterized protein</fullName>
    </submittedName>
</protein>
<accession>A0A9P7FCW5</accession>
<comment type="caution">
    <text evidence="2">The sequence shown here is derived from an EMBL/GenBank/DDBJ whole genome shotgun (WGS) entry which is preliminary data.</text>
</comment>
<dbReference type="GeneID" id="64703397"/>
<feature type="region of interest" description="Disordered" evidence="1">
    <location>
        <begin position="1"/>
        <end position="32"/>
    </location>
</feature>
<name>A0A9P7FCW5_9AGAM</name>
<feature type="region of interest" description="Disordered" evidence="1">
    <location>
        <begin position="200"/>
        <end position="273"/>
    </location>
</feature>
<gene>
    <name evidence="2" type="ORF">F5147DRAFT_770303</name>
</gene>
<dbReference type="AlphaFoldDB" id="A0A9P7FCW5"/>
<reference evidence="2" key="1">
    <citation type="journal article" date="2020" name="New Phytol.">
        <title>Comparative genomics reveals dynamic genome evolution in host specialist ectomycorrhizal fungi.</title>
        <authorList>
            <person name="Lofgren L.A."/>
            <person name="Nguyen N.H."/>
            <person name="Vilgalys R."/>
            <person name="Ruytinx J."/>
            <person name="Liao H.L."/>
            <person name="Branco S."/>
            <person name="Kuo A."/>
            <person name="LaButti K."/>
            <person name="Lipzen A."/>
            <person name="Andreopoulos W."/>
            <person name="Pangilinan J."/>
            <person name="Riley R."/>
            <person name="Hundley H."/>
            <person name="Na H."/>
            <person name="Barry K."/>
            <person name="Grigoriev I.V."/>
            <person name="Stajich J.E."/>
            <person name="Kennedy P.G."/>
        </authorList>
    </citation>
    <scope>NUCLEOTIDE SEQUENCE</scope>
    <source>
        <strain evidence="2">FC423</strain>
    </source>
</reference>
<dbReference type="Proteomes" id="UP000823399">
    <property type="component" value="Unassembled WGS sequence"/>
</dbReference>
<dbReference type="RefSeq" id="XP_041296435.1">
    <property type="nucleotide sequence ID" value="XM_041441138.1"/>
</dbReference>
<evidence type="ECO:0000313" key="2">
    <source>
        <dbReference type="EMBL" id="KAG2114322.1"/>
    </source>
</evidence>